<evidence type="ECO:0000313" key="3">
    <source>
        <dbReference type="Proteomes" id="UP000177798"/>
    </source>
</evidence>
<dbReference type="AlphaFoldDB" id="A0A1D9QB21"/>
<evidence type="ECO:0000256" key="1">
    <source>
        <dbReference type="SAM" id="MobiDB-lite"/>
    </source>
</evidence>
<feature type="region of interest" description="Disordered" evidence="1">
    <location>
        <begin position="1"/>
        <end position="63"/>
    </location>
</feature>
<reference evidence="3" key="1">
    <citation type="journal article" date="2017" name="Genome Biol. Evol.">
        <title>The complete genome sequence of the phytopathogenic fungus Sclerotinia sclerotiorum reveals insights into the genome architecture of broad host range pathogens.</title>
        <authorList>
            <person name="Derbyshire M."/>
            <person name="Denton-Giles M."/>
            <person name="Hegedus D."/>
            <person name="Seifbarghy S."/>
            <person name="Rollins J."/>
            <person name="van Kan J."/>
            <person name="Seidl M.F."/>
            <person name="Faino L."/>
            <person name="Mbengue M."/>
            <person name="Navaud O."/>
            <person name="Raffaele S."/>
            <person name="Hammond-Kosack K."/>
            <person name="Heard S."/>
            <person name="Oliver R."/>
        </authorList>
    </citation>
    <scope>NUCLEOTIDE SEQUENCE [LARGE SCALE GENOMIC DNA]</scope>
    <source>
        <strain evidence="3">ATCC 18683 / 1980 / Ss-1</strain>
    </source>
</reference>
<proteinExistence type="predicted"/>
<accession>A0A1D9QB21</accession>
<gene>
    <name evidence="2" type="ORF">sscle_09g069150</name>
</gene>
<protein>
    <submittedName>
        <fullName evidence="2">Uncharacterized protein</fullName>
    </submittedName>
</protein>
<sequence length="551" mass="64203">MSTIGNTSHSFRRRPSKSQTSSLSSNYSKESTGGTPHLRFPRIITSEPPRIRPPTSDRGTELPVRKTTWREEVDEIRPLGNHWIPKVRSVARLVRNGLLISGLFLTVVFLVPWERIAENELNNMARWSSLEETEALEKLLEQKRDEERVMPKRKHSELDNDGLPRDPMYEMILPLNALTKLSIAPELEALQGAYADSRYIMVNLTYSIPDLSVDSQNLTASIKGYRKSVWTFSEAMGDYGAFLDMILNNLQEESKNLGIALSKLQPEDKWQNRPDSEQGRKIAAVWITHYEWLERELENTWEETLRFEDEIEGVIEKRKVLEKAFDITQPRMTKEAEKRDLKNFDFPAAYNLIHRFGSVKSLAPGDRTKDGYETRLEDMISSLKRALEFANGEASYMMEKLQKSHIQKSTTESQTESQHEGQDETDENENKTNNASSLTPFEIPNLQQQIEALTATYESYLQVKIYLSDMKHDLTQHLKGKVNLPEERIQVYDYVLSGRQDSDYMKRQSGKVNEVINKKEERKRLKYRRRVEQEEKRAEKLKKQNWKPWHF</sequence>
<dbReference type="EMBL" id="CP017822">
    <property type="protein sequence ID" value="APA12145.1"/>
    <property type="molecule type" value="Genomic_DNA"/>
</dbReference>
<name>A0A1D9QB21_SCLS1</name>
<dbReference type="Proteomes" id="UP000177798">
    <property type="component" value="Chromosome 9"/>
</dbReference>
<evidence type="ECO:0000313" key="2">
    <source>
        <dbReference type="EMBL" id="APA12145.1"/>
    </source>
</evidence>
<dbReference type="OrthoDB" id="3551812at2759"/>
<feature type="compositionally biased region" description="Polar residues" evidence="1">
    <location>
        <begin position="407"/>
        <end position="416"/>
    </location>
</feature>
<feature type="region of interest" description="Disordered" evidence="1">
    <location>
        <begin position="401"/>
        <end position="442"/>
    </location>
</feature>
<organism evidence="2 3">
    <name type="scientific">Sclerotinia sclerotiorum (strain ATCC 18683 / 1980 / Ss-1)</name>
    <name type="common">White mold</name>
    <name type="synonym">Whetzelinia sclerotiorum</name>
    <dbReference type="NCBI Taxonomy" id="665079"/>
    <lineage>
        <taxon>Eukaryota</taxon>
        <taxon>Fungi</taxon>
        <taxon>Dikarya</taxon>
        <taxon>Ascomycota</taxon>
        <taxon>Pezizomycotina</taxon>
        <taxon>Leotiomycetes</taxon>
        <taxon>Helotiales</taxon>
        <taxon>Sclerotiniaceae</taxon>
        <taxon>Sclerotinia</taxon>
    </lineage>
</organism>
<feature type="region of interest" description="Disordered" evidence="1">
    <location>
        <begin position="528"/>
        <end position="551"/>
    </location>
</feature>
<dbReference type="VEuPathDB" id="FungiDB:sscle_09g069150"/>
<feature type="compositionally biased region" description="Basic and acidic residues" evidence="1">
    <location>
        <begin position="530"/>
        <end position="542"/>
    </location>
</feature>
<feature type="compositionally biased region" description="Polar residues" evidence="1">
    <location>
        <begin position="17"/>
        <end position="34"/>
    </location>
</feature>